<dbReference type="Proteomes" id="UP001305779">
    <property type="component" value="Unassembled WGS sequence"/>
</dbReference>
<protein>
    <submittedName>
        <fullName evidence="2">Uncharacterized protein</fullName>
    </submittedName>
</protein>
<evidence type="ECO:0000313" key="2">
    <source>
        <dbReference type="EMBL" id="KAK4493827.1"/>
    </source>
</evidence>
<reference evidence="2 3" key="1">
    <citation type="journal article" date="2023" name="G3 (Bethesda)">
        <title>A chromosome-level genome assembly of Zasmidium syzygii isolated from banana leaves.</title>
        <authorList>
            <person name="van Westerhoven A.C."/>
            <person name="Mehrabi R."/>
            <person name="Talebi R."/>
            <person name="Steentjes M.B.F."/>
            <person name="Corcolon B."/>
            <person name="Chong P.A."/>
            <person name="Kema G.H.J."/>
            <person name="Seidl M.F."/>
        </authorList>
    </citation>
    <scope>NUCLEOTIDE SEQUENCE [LARGE SCALE GENOMIC DNA]</scope>
    <source>
        <strain evidence="2 3">P124</strain>
    </source>
</reference>
<keyword evidence="3" id="KW-1185">Reference proteome</keyword>
<dbReference type="InterPro" id="IPR052998">
    <property type="entry name" value="Hetero-Diels-Alderase-like"/>
</dbReference>
<comment type="caution">
    <text evidence="2">The sequence shown here is derived from an EMBL/GenBank/DDBJ whole genome shotgun (WGS) entry which is preliminary data.</text>
</comment>
<accession>A0ABR0DXE5</accession>
<keyword evidence="1" id="KW-0732">Signal</keyword>
<proteinExistence type="predicted"/>
<evidence type="ECO:0000256" key="1">
    <source>
        <dbReference type="SAM" id="SignalP"/>
    </source>
</evidence>
<evidence type="ECO:0000313" key="3">
    <source>
        <dbReference type="Proteomes" id="UP001305779"/>
    </source>
</evidence>
<feature type="chain" id="PRO_5045084099" evidence="1">
    <location>
        <begin position="19"/>
        <end position="343"/>
    </location>
</feature>
<sequence>MALLLLSLSLLLAGLCQAMPTSQDNAIAARQDPTVEIIYQFPPTMAPENTILRRNGQMLVTCLTCNVLSQVDPELGPDQERRTVFTFPDAVIDVLGIDELSPDVFAVAVGQVDISDPLNITSNLIRGPTGTWIVDLRDYQAPAYDSSLVRAHRVGGTTLGGLFDGVAVINHEKGLVAATDFVEGNIWLVDIPNNHTTVLVNSLLLSASGGSLSSTLLANGLKYRDSKLYFTGTVTGTYGYVPVDPNTGRATGPIKVIYNYGFALDDFNFGSTGNVYFTTFADPDGGVIRRSAGTPDGQYGSEKVLSYFATNSIVPRNKDGNCELLMTVFLQFQVVRATIPGPC</sequence>
<dbReference type="PANTHER" id="PTHR42060">
    <property type="entry name" value="NHL REPEAT-CONTAINING PROTEIN-RELATED"/>
    <property type="match status" value="1"/>
</dbReference>
<dbReference type="SUPFAM" id="SSF63829">
    <property type="entry name" value="Calcium-dependent phosphotriesterase"/>
    <property type="match status" value="1"/>
</dbReference>
<dbReference type="Gene3D" id="2.120.10.30">
    <property type="entry name" value="TolB, C-terminal domain"/>
    <property type="match status" value="1"/>
</dbReference>
<gene>
    <name evidence="2" type="ORF">PRZ48_015012</name>
</gene>
<organism evidence="2 3">
    <name type="scientific">Zasmidium cellare</name>
    <name type="common">Wine cellar mold</name>
    <name type="synonym">Racodium cellare</name>
    <dbReference type="NCBI Taxonomy" id="395010"/>
    <lineage>
        <taxon>Eukaryota</taxon>
        <taxon>Fungi</taxon>
        <taxon>Dikarya</taxon>
        <taxon>Ascomycota</taxon>
        <taxon>Pezizomycotina</taxon>
        <taxon>Dothideomycetes</taxon>
        <taxon>Dothideomycetidae</taxon>
        <taxon>Mycosphaerellales</taxon>
        <taxon>Mycosphaerellaceae</taxon>
        <taxon>Zasmidium</taxon>
    </lineage>
</organism>
<feature type="signal peptide" evidence="1">
    <location>
        <begin position="1"/>
        <end position="18"/>
    </location>
</feature>
<name>A0ABR0DXE5_ZASCE</name>
<dbReference type="InterPro" id="IPR011042">
    <property type="entry name" value="6-blade_b-propeller_TolB-like"/>
</dbReference>
<dbReference type="EMBL" id="JAXOVC010000015">
    <property type="protein sequence ID" value="KAK4493827.1"/>
    <property type="molecule type" value="Genomic_DNA"/>
</dbReference>
<dbReference type="PANTHER" id="PTHR42060:SF1">
    <property type="entry name" value="NHL REPEAT-CONTAINING PROTEIN"/>
    <property type="match status" value="1"/>
</dbReference>